<dbReference type="GO" id="GO:0003924">
    <property type="term" value="F:GTPase activity"/>
    <property type="evidence" value="ECO:0007669"/>
    <property type="project" value="InterPro"/>
</dbReference>
<dbReference type="InterPro" id="IPR000795">
    <property type="entry name" value="T_Tr_GTP-bd_dom"/>
</dbReference>
<name>Q23TC1_TETTS</name>
<accession>Q23TC1</accession>
<dbReference type="OMA" id="VVQITCH"/>
<dbReference type="Gene3D" id="2.40.30.10">
    <property type="entry name" value="Translation factors"/>
    <property type="match status" value="2"/>
</dbReference>
<evidence type="ECO:0000256" key="2">
    <source>
        <dbReference type="ARBA" id="ARBA00007249"/>
    </source>
</evidence>
<dbReference type="SUPFAM" id="SSF50465">
    <property type="entry name" value="EF-Tu/eEF-1alpha/eIF2-gamma C-terminal domain"/>
    <property type="match status" value="1"/>
</dbReference>
<feature type="compositionally biased region" description="Basic and acidic residues" evidence="9">
    <location>
        <begin position="76"/>
        <end position="89"/>
    </location>
</feature>
<dbReference type="Pfam" id="PF00009">
    <property type="entry name" value="GTP_EFTU"/>
    <property type="match status" value="1"/>
</dbReference>
<dbReference type="InParanoid" id="Q23TC1"/>
<dbReference type="Pfam" id="PF22594">
    <property type="entry name" value="GTP-eEF1A_C"/>
    <property type="match status" value="1"/>
</dbReference>
<dbReference type="CDD" id="cd04093">
    <property type="entry name" value="HBS1_C_III"/>
    <property type="match status" value="1"/>
</dbReference>
<keyword evidence="12" id="KW-1185">Reference proteome</keyword>
<keyword evidence="7" id="KW-0342">GTP-binding</keyword>
<dbReference type="InterPro" id="IPR054696">
    <property type="entry name" value="GTP-eEF1A_C"/>
</dbReference>
<organism evidence="11 12">
    <name type="scientific">Tetrahymena thermophila (strain SB210)</name>
    <dbReference type="NCBI Taxonomy" id="312017"/>
    <lineage>
        <taxon>Eukaryota</taxon>
        <taxon>Sar</taxon>
        <taxon>Alveolata</taxon>
        <taxon>Ciliophora</taxon>
        <taxon>Intramacronucleata</taxon>
        <taxon>Oligohymenophorea</taxon>
        <taxon>Hymenostomatida</taxon>
        <taxon>Tetrahymenina</taxon>
        <taxon>Tetrahymenidae</taxon>
        <taxon>Tetrahymena</taxon>
    </lineage>
</organism>
<evidence type="ECO:0000256" key="6">
    <source>
        <dbReference type="ARBA" id="ARBA00022917"/>
    </source>
</evidence>
<dbReference type="PROSITE" id="PS51722">
    <property type="entry name" value="G_TR_2"/>
    <property type="match status" value="1"/>
</dbReference>
<dbReference type="InterPro" id="IPR050100">
    <property type="entry name" value="TRAFAC_GTPase_members"/>
</dbReference>
<evidence type="ECO:0000256" key="3">
    <source>
        <dbReference type="ARBA" id="ARBA00022490"/>
    </source>
</evidence>
<dbReference type="CDD" id="cd01883">
    <property type="entry name" value="EF1_alpha"/>
    <property type="match status" value="1"/>
</dbReference>
<dbReference type="KEGG" id="tet:TTHERM_00666610"/>
<dbReference type="FunFam" id="2.40.30.10:FF:000070">
    <property type="entry name" value="Translation elongation factor EF-1 subunit"/>
    <property type="match status" value="1"/>
</dbReference>
<dbReference type="eggNOG" id="KOG0458">
    <property type="taxonomic scope" value="Eukaryota"/>
</dbReference>
<comment type="subcellular location">
    <subcellularLocation>
        <location evidence="1">Cytoplasm</location>
    </subcellularLocation>
</comment>
<evidence type="ECO:0000256" key="1">
    <source>
        <dbReference type="ARBA" id="ARBA00004496"/>
    </source>
</evidence>
<protein>
    <submittedName>
        <fullName evidence="11">Elongation factor Tu protein</fullName>
    </submittedName>
</protein>
<dbReference type="SUPFAM" id="SSF50447">
    <property type="entry name" value="Translation proteins"/>
    <property type="match status" value="1"/>
</dbReference>
<dbReference type="FunFam" id="3.40.50.300:FF:000204">
    <property type="entry name" value="Translation elongation factor Tu"/>
    <property type="match status" value="1"/>
</dbReference>
<dbReference type="EMBL" id="GG662636">
    <property type="protein sequence ID" value="EAR99785.1"/>
    <property type="molecule type" value="Genomic_DNA"/>
</dbReference>
<dbReference type="PRINTS" id="PR00315">
    <property type="entry name" value="ELONGATNFCT"/>
</dbReference>
<dbReference type="STRING" id="312017.Q23TC1"/>
<feature type="region of interest" description="Disordered" evidence="9">
    <location>
        <begin position="1"/>
        <end position="30"/>
    </location>
</feature>
<dbReference type="AlphaFoldDB" id="Q23TC1"/>
<evidence type="ECO:0000256" key="4">
    <source>
        <dbReference type="ARBA" id="ARBA00022741"/>
    </source>
</evidence>
<evidence type="ECO:0000313" key="12">
    <source>
        <dbReference type="Proteomes" id="UP000009168"/>
    </source>
</evidence>
<gene>
    <name evidence="11" type="ORF">TTHERM_00666610</name>
</gene>
<dbReference type="SUPFAM" id="SSF52540">
    <property type="entry name" value="P-loop containing nucleoside triphosphate hydrolases"/>
    <property type="match status" value="1"/>
</dbReference>
<sequence>MSRNTKMKQIAAEGIDDHYHSEDDEQFNSEDEEIIEDIIFHYKNQFTKKEVVRILDKHNWVEDDVYDALDDLKKKREQKQNKVTEEKKQPTGGNVLVKKQQNQNQQGKSNNDQAAQLTKQASSSVTAASTSGATTAPSDKSKAGEYIKIERDVVKFNQAYPSVEYDIEADKKEENVKNMNLVIVGHVDSGKSTLVGHLCHLKKVIDQKLAHKNEKESKNIGKESFKFAWVNDEFEAERQRGITIDIGYKVIQTKNKNITFLDAPGHKDFVPNMIQGVTQADYALLVIEGSLQAFERGFEFGGQTKEHAFLVKQLGVQRLIVLINKMDTVNWDRNRFEYIKLELTRFLTSIGYSEDNLIFVPISAFYAENIVEKSKLPEAGWYEGKCLMELLDTLPVPTRPVNTPLRLNIYNSFYQKNKGLIIQGKVEGGVIFEKSKALIMPQGLVVTVKEINRENVKVKYAKVGENIDVHIVHKEDCEIRSGDVLCSIEHPIPISRIFEVELSAFELSYPILKGAQIVMYINTAKCPGYIKKITAILDKANGQITKKNPKCIRNNECAIVEVCIEKENCMELFSNFKSFGRVVLREKMNTIGVGSITKIL</sequence>
<evidence type="ECO:0000256" key="9">
    <source>
        <dbReference type="SAM" id="MobiDB-lite"/>
    </source>
</evidence>
<keyword evidence="3" id="KW-0963">Cytoplasm</keyword>
<evidence type="ECO:0000313" key="11">
    <source>
        <dbReference type="EMBL" id="EAR99785.1"/>
    </source>
</evidence>
<dbReference type="OrthoDB" id="342024at2759"/>
<comment type="catalytic activity">
    <reaction evidence="8">
        <text>GTP + H2O = GDP + phosphate + H(+)</text>
        <dbReference type="Rhea" id="RHEA:19669"/>
        <dbReference type="ChEBI" id="CHEBI:15377"/>
        <dbReference type="ChEBI" id="CHEBI:15378"/>
        <dbReference type="ChEBI" id="CHEBI:37565"/>
        <dbReference type="ChEBI" id="CHEBI:43474"/>
        <dbReference type="ChEBI" id="CHEBI:58189"/>
    </reaction>
    <physiologicalReaction direction="left-to-right" evidence="8">
        <dbReference type="Rhea" id="RHEA:19670"/>
    </physiologicalReaction>
</comment>
<dbReference type="GeneID" id="7842500"/>
<dbReference type="Gene3D" id="3.40.50.300">
    <property type="entry name" value="P-loop containing nucleotide triphosphate hydrolases"/>
    <property type="match status" value="1"/>
</dbReference>
<dbReference type="GO" id="GO:0003746">
    <property type="term" value="F:translation elongation factor activity"/>
    <property type="evidence" value="ECO:0007669"/>
    <property type="project" value="UniProtKB-KW"/>
</dbReference>
<dbReference type="GO" id="GO:0005737">
    <property type="term" value="C:cytoplasm"/>
    <property type="evidence" value="ECO:0007669"/>
    <property type="project" value="UniProtKB-SubCell"/>
</dbReference>
<dbReference type="InterPro" id="IPR009000">
    <property type="entry name" value="Transl_B-barrel_sf"/>
</dbReference>
<dbReference type="HOGENOM" id="CLU_007265_3_5_1"/>
<comment type="similarity">
    <text evidence="2">Belongs to the TRAFAC class translation factor GTPase superfamily. Classic translation factor GTPase family. EF-Tu/EF-1A subfamily.</text>
</comment>
<keyword evidence="6" id="KW-0648">Protein biosynthesis</keyword>
<feature type="compositionally biased region" description="Low complexity" evidence="9">
    <location>
        <begin position="98"/>
        <end position="136"/>
    </location>
</feature>
<feature type="domain" description="Tr-type G" evidence="10">
    <location>
        <begin position="176"/>
        <end position="401"/>
    </location>
</feature>
<keyword evidence="11" id="KW-0251">Elongation factor</keyword>
<dbReference type="Proteomes" id="UP000009168">
    <property type="component" value="Unassembled WGS sequence"/>
</dbReference>
<evidence type="ECO:0000256" key="5">
    <source>
        <dbReference type="ARBA" id="ARBA00022801"/>
    </source>
</evidence>
<dbReference type="InterPro" id="IPR009001">
    <property type="entry name" value="Transl_elong_EF1A/Init_IF2_C"/>
</dbReference>
<dbReference type="PANTHER" id="PTHR23115">
    <property type="entry name" value="TRANSLATION FACTOR"/>
    <property type="match status" value="1"/>
</dbReference>
<feature type="region of interest" description="Disordered" evidence="9">
    <location>
        <begin position="76"/>
        <end position="140"/>
    </location>
</feature>
<reference evidence="12" key="1">
    <citation type="journal article" date="2006" name="PLoS Biol.">
        <title>Macronuclear genome sequence of the ciliate Tetrahymena thermophila, a model eukaryote.</title>
        <authorList>
            <person name="Eisen J.A."/>
            <person name="Coyne R.S."/>
            <person name="Wu M."/>
            <person name="Wu D."/>
            <person name="Thiagarajan M."/>
            <person name="Wortman J.R."/>
            <person name="Badger J.H."/>
            <person name="Ren Q."/>
            <person name="Amedeo P."/>
            <person name="Jones K.M."/>
            <person name="Tallon L.J."/>
            <person name="Delcher A.L."/>
            <person name="Salzberg S.L."/>
            <person name="Silva J.C."/>
            <person name="Haas B.J."/>
            <person name="Majoros W.H."/>
            <person name="Farzad M."/>
            <person name="Carlton J.M."/>
            <person name="Smith R.K. Jr."/>
            <person name="Garg J."/>
            <person name="Pearlman R.E."/>
            <person name="Karrer K.M."/>
            <person name="Sun L."/>
            <person name="Manning G."/>
            <person name="Elde N.C."/>
            <person name="Turkewitz A.P."/>
            <person name="Asai D.J."/>
            <person name="Wilkes D.E."/>
            <person name="Wang Y."/>
            <person name="Cai H."/>
            <person name="Collins K."/>
            <person name="Stewart B.A."/>
            <person name="Lee S.R."/>
            <person name="Wilamowska K."/>
            <person name="Weinberg Z."/>
            <person name="Ruzzo W.L."/>
            <person name="Wloga D."/>
            <person name="Gaertig J."/>
            <person name="Frankel J."/>
            <person name="Tsao C.-C."/>
            <person name="Gorovsky M.A."/>
            <person name="Keeling P.J."/>
            <person name="Waller R.F."/>
            <person name="Patron N.J."/>
            <person name="Cherry J.M."/>
            <person name="Stover N.A."/>
            <person name="Krieger C.J."/>
            <person name="del Toro C."/>
            <person name="Ryder H.F."/>
            <person name="Williamson S.C."/>
            <person name="Barbeau R.A."/>
            <person name="Hamilton E.P."/>
            <person name="Orias E."/>
        </authorList>
    </citation>
    <scope>NUCLEOTIDE SEQUENCE [LARGE SCALE GENOMIC DNA]</scope>
    <source>
        <strain evidence="12">SB210</strain>
    </source>
</reference>
<evidence type="ECO:0000256" key="8">
    <source>
        <dbReference type="ARBA" id="ARBA00049117"/>
    </source>
</evidence>
<dbReference type="InterPro" id="IPR027417">
    <property type="entry name" value="P-loop_NTPase"/>
</dbReference>
<proteinExistence type="inferred from homology"/>
<evidence type="ECO:0000256" key="7">
    <source>
        <dbReference type="ARBA" id="ARBA00023134"/>
    </source>
</evidence>
<dbReference type="RefSeq" id="XP_001020030.1">
    <property type="nucleotide sequence ID" value="XM_001020030.1"/>
</dbReference>
<dbReference type="GO" id="GO:0005525">
    <property type="term" value="F:GTP binding"/>
    <property type="evidence" value="ECO:0007669"/>
    <property type="project" value="UniProtKB-KW"/>
</dbReference>
<keyword evidence="4" id="KW-0547">Nucleotide-binding</keyword>
<keyword evidence="5" id="KW-0378">Hydrolase</keyword>
<evidence type="ECO:0000259" key="10">
    <source>
        <dbReference type="PROSITE" id="PS51722"/>
    </source>
</evidence>